<dbReference type="InterPro" id="IPR045863">
    <property type="entry name" value="CorA_TM1_TM2"/>
</dbReference>
<feature type="compositionally biased region" description="Basic and acidic residues" evidence="8">
    <location>
        <begin position="265"/>
        <end position="281"/>
    </location>
</feature>
<dbReference type="InterPro" id="IPR045861">
    <property type="entry name" value="CorA_cytoplasmic_dom"/>
</dbReference>
<evidence type="ECO:0000256" key="7">
    <source>
        <dbReference type="ARBA" id="ARBA00023136"/>
    </source>
</evidence>
<dbReference type="GO" id="GO:0015095">
    <property type="term" value="F:magnesium ion transmembrane transporter activity"/>
    <property type="evidence" value="ECO:0007669"/>
    <property type="project" value="TreeGrafter"/>
</dbReference>
<keyword evidence="6 9" id="KW-1133">Transmembrane helix</keyword>
<evidence type="ECO:0000256" key="5">
    <source>
        <dbReference type="ARBA" id="ARBA00022692"/>
    </source>
</evidence>
<reference evidence="10 11" key="1">
    <citation type="journal article" date="2013" name="BMC Genomics">
        <title>Genome sequence and analysis of methylotrophic yeast Hansenula polymorpha DL1.</title>
        <authorList>
            <person name="Ravin N.V."/>
            <person name="Eldarov M.A."/>
            <person name="Kadnikov V.V."/>
            <person name="Beletsky A.V."/>
            <person name="Schneider J."/>
            <person name="Mardanova E.S."/>
            <person name="Smekalova E.M."/>
            <person name="Zvereva M.I."/>
            <person name="Dontsova O.A."/>
            <person name="Mardanov A.V."/>
            <person name="Skryabin K.G."/>
        </authorList>
    </citation>
    <scope>NUCLEOTIDE SEQUENCE [LARGE SCALE GENOMIC DNA]</scope>
    <source>
        <strain evidence="11">ATCC 26012 / BCRC 20466 / JCM 22074 / NRRL Y-7560 / DL-1</strain>
    </source>
</reference>
<proteinExistence type="inferred from homology"/>
<feature type="region of interest" description="Disordered" evidence="8">
    <location>
        <begin position="265"/>
        <end position="285"/>
    </location>
</feature>
<feature type="transmembrane region" description="Helical" evidence="9">
    <location>
        <begin position="553"/>
        <end position="571"/>
    </location>
</feature>
<feature type="compositionally biased region" description="Polar residues" evidence="8">
    <location>
        <begin position="36"/>
        <end position="48"/>
    </location>
</feature>
<dbReference type="Proteomes" id="UP000008673">
    <property type="component" value="Unassembled WGS sequence"/>
</dbReference>
<evidence type="ECO:0000256" key="4">
    <source>
        <dbReference type="ARBA" id="ARBA00022475"/>
    </source>
</evidence>
<dbReference type="GO" id="GO:0050897">
    <property type="term" value="F:cobalt ion binding"/>
    <property type="evidence" value="ECO:0007669"/>
    <property type="project" value="TreeGrafter"/>
</dbReference>
<organism evidence="10 11">
    <name type="scientific">Ogataea parapolymorpha (strain ATCC 26012 / BCRC 20466 / JCM 22074 / NRRL Y-7560 / DL-1)</name>
    <name type="common">Yeast</name>
    <name type="synonym">Hansenula polymorpha</name>
    <dbReference type="NCBI Taxonomy" id="871575"/>
    <lineage>
        <taxon>Eukaryota</taxon>
        <taxon>Fungi</taxon>
        <taxon>Dikarya</taxon>
        <taxon>Ascomycota</taxon>
        <taxon>Saccharomycotina</taxon>
        <taxon>Pichiomycetes</taxon>
        <taxon>Pichiales</taxon>
        <taxon>Pichiaceae</taxon>
        <taxon>Ogataea</taxon>
    </lineage>
</organism>
<evidence type="ECO:0000256" key="2">
    <source>
        <dbReference type="ARBA" id="ARBA00009765"/>
    </source>
</evidence>
<dbReference type="SUPFAM" id="SSF144083">
    <property type="entry name" value="Magnesium transport protein CorA, transmembrane region"/>
    <property type="match status" value="1"/>
</dbReference>
<dbReference type="Gene3D" id="3.30.460.20">
    <property type="entry name" value="CorA soluble domain-like"/>
    <property type="match status" value="1"/>
</dbReference>
<dbReference type="KEGG" id="opa:HPODL_02788"/>
<comment type="similarity">
    <text evidence="2">Belongs to the CorA metal ion transporter (MIT) (TC 1.A.35) family.</text>
</comment>
<gene>
    <name evidence="10" type="ORF">HPODL_02788</name>
</gene>
<keyword evidence="4" id="KW-1003">Cell membrane</keyword>
<comment type="caution">
    <text evidence="10">The sequence shown here is derived from an EMBL/GenBank/DDBJ whole genome shotgun (WGS) entry which is preliminary data.</text>
</comment>
<dbReference type="InterPro" id="IPR002523">
    <property type="entry name" value="MgTranspt_CorA/ZnTranspt_ZntB"/>
</dbReference>
<keyword evidence="5 9" id="KW-0812">Transmembrane</keyword>
<evidence type="ECO:0000256" key="9">
    <source>
        <dbReference type="SAM" id="Phobius"/>
    </source>
</evidence>
<dbReference type="AlphaFoldDB" id="W1Q861"/>
<name>W1Q861_OGAPD</name>
<accession>W1Q861</accession>
<dbReference type="PANTHER" id="PTHR46494">
    <property type="entry name" value="CORA FAMILY METAL ION TRANSPORTER (EUROFUNG)"/>
    <property type="match status" value="1"/>
</dbReference>
<dbReference type="GO" id="GO:0005886">
    <property type="term" value="C:plasma membrane"/>
    <property type="evidence" value="ECO:0007669"/>
    <property type="project" value="UniProtKB-SubCell"/>
</dbReference>
<protein>
    <submittedName>
        <fullName evidence="10">Magnesium transport protein corA</fullName>
    </submittedName>
</protein>
<comment type="subcellular location">
    <subcellularLocation>
        <location evidence="1">Cell membrane</location>
        <topology evidence="1">Multi-pass membrane protein</topology>
    </subcellularLocation>
</comment>
<sequence>MSLVYDSADPELPNLPESAHWSDSDYASDDGSGPSTDSVPFSSETGQIDINHKSDSDSPRTVSQPTQEHQKAAGPHVTVPRPNHRRKHKARSRKYAGSGTKKERTGWEPGIDVRTTNVVMNTPGSWVVVTDYSPDRYRVTHYEVVSETGADDDALDLQLLYAEGKQDPDPEAVEAQLKEYRKRAAQSKLAFERGVKNRPLWSHVRWINVNGLSWEAISTIGKHYNLHRLSIEDMIDIPQRTKVDLYPNHLFTVLPLIKVVRTNRPRESAGNRHVSADDSKSLRSRASSVHTVDMTLSERISDERKMRKLSDINFRSLRDERKKSRKMRNLEIRRPLNSKGLAVGIEQVSIFLTDDNTVITFFEHSAGDITKAILTRLAAKDTLLRTSDEASILFHSILDAIVDLVYPVTSAYDQRLNEIELDILTNPTISHTQELHLMINELANLKSRIMPACNLIHQMREVTNFRKFMSENSVLYMNDIYDHLVSYVDDIESMSRTIENLVNLIFNTLSVETNNSMKQLSLVTVIFLPLSFWAGYFGMNFDRFGNLEKGVGFYWKVTIPFTFGLILLVMWRDIFKKVDYSRKYVTRVMADFAIDRAEKKRKLRRRKNLV</sequence>
<keyword evidence="11" id="KW-1185">Reference proteome</keyword>
<dbReference type="PANTHER" id="PTHR46494:SF1">
    <property type="entry name" value="CORA FAMILY METAL ION TRANSPORTER (EUROFUNG)"/>
    <property type="match status" value="1"/>
</dbReference>
<dbReference type="GO" id="GO:0015087">
    <property type="term" value="F:cobalt ion transmembrane transporter activity"/>
    <property type="evidence" value="ECO:0007669"/>
    <property type="project" value="TreeGrafter"/>
</dbReference>
<evidence type="ECO:0000313" key="10">
    <source>
        <dbReference type="EMBL" id="ESW96151.1"/>
    </source>
</evidence>
<evidence type="ECO:0000313" key="11">
    <source>
        <dbReference type="Proteomes" id="UP000008673"/>
    </source>
</evidence>
<dbReference type="OrthoDB" id="165352at2759"/>
<dbReference type="Gene3D" id="1.20.58.340">
    <property type="entry name" value="Magnesium transport protein CorA, transmembrane region"/>
    <property type="match status" value="2"/>
</dbReference>
<keyword evidence="7 9" id="KW-0472">Membrane</keyword>
<dbReference type="STRING" id="871575.W1Q861"/>
<feature type="compositionally biased region" description="Basic residues" evidence="8">
    <location>
        <begin position="82"/>
        <end position="94"/>
    </location>
</feature>
<dbReference type="RefSeq" id="XP_013932581.1">
    <property type="nucleotide sequence ID" value="XM_014077106.1"/>
</dbReference>
<dbReference type="SUPFAM" id="SSF143865">
    <property type="entry name" value="CorA soluble domain-like"/>
    <property type="match status" value="1"/>
</dbReference>
<evidence type="ECO:0000256" key="3">
    <source>
        <dbReference type="ARBA" id="ARBA00022448"/>
    </source>
</evidence>
<dbReference type="EMBL" id="AEOI02000010">
    <property type="protein sequence ID" value="ESW96151.1"/>
    <property type="molecule type" value="Genomic_DNA"/>
</dbReference>
<feature type="region of interest" description="Disordered" evidence="8">
    <location>
        <begin position="1"/>
        <end position="108"/>
    </location>
</feature>
<dbReference type="Pfam" id="PF01544">
    <property type="entry name" value="CorA"/>
    <property type="match status" value="1"/>
</dbReference>
<evidence type="ECO:0000256" key="1">
    <source>
        <dbReference type="ARBA" id="ARBA00004651"/>
    </source>
</evidence>
<dbReference type="OMA" id="NYGHIRQ"/>
<dbReference type="eggNOG" id="ENOG502QVFZ">
    <property type="taxonomic scope" value="Eukaryota"/>
</dbReference>
<dbReference type="GeneID" id="25772238"/>
<evidence type="ECO:0000256" key="6">
    <source>
        <dbReference type="ARBA" id="ARBA00022989"/>
    </source>
</evidence>
<evidence type="ECO:0000256" key="8">
    <source>
        <dbReference type="SAM" id="MobiDB-lite"/>
    </source>
</evidence>
<dbReference type="GO" id="GO:0000287">
    <property type="term" value="F:magnesium ion binding"/>
    <property type="evidence" value="ECO:0007669"/>
    <property type="project" value="TreeGrafter"/>
</dbReference>
<keyword evidence="3" id="KW-0813">Transport</keyword>
<feature type="transmembrane region" description="Helical" evidence="9">
    <location>
        <begin position="520"/>
        <end position="541"/>
    </location>
</feature>
<dbReference type="HOGENOM" id="CLU_015119_2_1_1"/>